<gene>
    <name evidence="3" type="primary">pucA_1</name>
    <name evidence="3" type="ORF">PFRI_15690</name>
</gene>
<comment type="caution">
    <text evidence="3">The sequence shown here is derived from an EMBL/GenBank/DDBJ whole genome shotgun (WGS) entry which is preliminary data.</text>
</comment>
<dbReference type="PANTHER" id="PTHR30388">
    <property type="entry name" value="ALDEHYDE OXIDOREDUCTASE MOLYBDENUM COFACTOR ASSEMBLY PROTEIN"/>
    <property type="match status" value="1"/>
</dbReference>
<sequence length="365" mass="38864">MGQQLEKHGFIFGHRCVAPAIVFAQVQATDAQHHHKGQRGMSNTDFDNIPEQALAWHRAGQGAALATVIETWGSAPRRVGSQLAISGQGEIVGSVSGGCVEGAVIVEAIEAIQQGDARELEFGVSDGDAFAVGLACGGTIRILVEPVGQALSSDLLAELVAARAARKPIAYVIDLETGVRSLATNGFETRFSMDRSGFEEDSKRFVAIHNPPLRLLIVGAVHITQALVPMAKMAGYDPMVVDPRESFASQARFPDVTLSHEWPLDAASAFDMDARTALVLLTHDPKLDDPVLQLALKSPVAYIGALGSKRTHAKRLERLRNAGFSAAECARIQGPIGLDLGASNPAEIAISIIAQMVQMLRKGNQ</sequence>
<evidence type="ECO:0000259" key="1">
    <source>
        <dbReference type="Pfam" id="PF02625"/>
    </source>
</evidence>
<reference evidence="3 4" key="1">
    <citation type="submission" date="2016-10" db="EMBL/GenBank/DDBJ databases">
        <title>Genome sequence of Planktotalea frisia SH6-1.</title>
        <authorList>
            <person name="Poehlein A."/>
            <person name="Bakenhus I."/>
            <person name="Voget S."/>
            <person name="Brinkhoff T."/>
            <person name="Simon M."/>
        </authorList>
    </citation>
    <scope>NUCLEOTIDE SEQUENCE [LARGE SCALE GENOMIC DNA]</scope>
    <source>
        <strain evidence="3 4">SH6-1</strain>
    </source>
</reference>
<feature type="domain" description="XdhC Rossmann" evidence="2">
    <location>
        <begin position="215"/>
        <end position="356"/>
    </location>
</feature>
<evidence type="ECO:0000313" key="3">
    <source>
        <dbReference type="EMBL" id="OJI94220.1"/>
    </source>
</evidence>
<dbReference type="Pfam" id="PF13478">
    <property type="entry name" value="XdhC_C"/>
    <property type="match status" value="1"/>
</dbReference>
<dbReference type="Proteomes" id="UP000184514">
    <property type="component" value="Unassembled WGS sequence"/>
</dbReference>
<dbReference type="InterPro" id="IPR003777">
    <property type="entry name" value="XdhC_CoxI"/>
</dbReference>
<evidence type="ECO:0000313" key="4">
    <source>
        <dbReference type="Proteomes" id="UP000184514"/>
    </source>
</evidence>
<keyword evidence="4" id="KW-1185">Reference proteome</keyword>
<feature type="domain" description="XdhC- CoxI" evidence="1">
    <location>
        <begin position="56"/>
        <end position="123"/>
    </location>
</feature>
<proteinExistence type="predicted"/>
<dbReference type="STRING" id="696762.PFRI_15690"/>
<accession>A0A1L9NY61</accession>
<dbReference type="AlphaFoldDB" id="A0A1L9NY61"/>
<protein>
    <submittedName>
        <fullName evidence="3">Putative xanthine dehydrogenase subunit A</fullName>
        <ecNumber evidence="3">1.17.1.4</ecNumber>
    </submittedName>
</protein>
<dbReference type="EMBL" id="MLCB01000115">
    <property type="protein sequence ID" value="OJI94220.1"/>
    <property type="molecule type" value="Genomic_DNA"/>
</dbReference>
<dbReference type="InterPro" id="IPR052698">
    <property type="entry name" value="MoCofactor_Util/Proc"/>
</dbReference>
<dbReference type="InterPro" id="IPR027051">
    <property type="entry name" value="XdhC_Rossmann_dom"/>
</dbReference>
<organism evidence="3 4">
    <name type="scientific">Planktotalea frisia</name>
    <dbReference type="NCBI Taxonomy" id="696762"/>
    <lineage>
        <taxon>Bacteria</taxon>
        <taxon>Pseudomonadati</taxon>
        <taxon>Pseudomonadota</taxon>
        <taxon>Alphaproteobacteria</taxon>
        <taxon>Rhodobacterales</taxon>
        <taxon>Paracoccaceae</taxon>
        <taxon>Planktotalea</taxon>
    </lineage>
</organism>
<name>A0A1L9NY61_9RHOB</name>
<dbReference type="Pfam" id="PF02625">
    <property type="entry name" value="XdhC_CoxI"/>
    <property type="match status" value="1"/>
</dbReference>
<dbReference type="PANTHER" id="PTHR30388:SF4">
    <property type="entry name" value="MOLYBDENUM COFACTOR INSERTION CHAPERONE PAOD"/>
    <property type="match status" value="1"/>
</dbReference>
<dbReference type="EC" id="1.17.1.4" evidence="3"/>
<dbReference type="Gene3D" id="3.40.50.720">
    <property type="entry name" value="NAD(P)-binding Rossmann-like Domain"/>
    <property type="match status" value="1"/>
</dbReference>
<evidence type="ECO:0000259" key="2">
    <source>
        <dbReference type="Pfam" id="PF13478"/>
    </source>
</evidence>
<keyword evidence="3" id="KW-0560">Oxidoreductase</keyword>
<dbReference type="GO" id="GO:0004854">
    <property type="term" value="F:xanthine dehydrogenase activity"/>
    <property type="evidence" value="ECO:0007669"/>
    <property type="project" value="UniProtKB-EC"/>
</dbReference>